<evidence type="ECO:0000313" key="1">
    <source>
        <dbReference type="EMBL" id="PXZ06544.1"/>
    </source>
</evidence>
<dbReference type="EMBL" id="QGLR01000012">
    <property type="protein sequence ID" value="PXZ06544.1"/>
    <property type="molecule type" value="Genomic_DNA"/>
</dbReference>
<keyword evidence="2" id="KW-1185">Reference proteome</keyword>
<proteinExistence type="predicted"/>
<organism evidence="1 2">
    <name type="scientific">Gilliamella apicola</name>
    <dbReference type="NCBI Taxonomy" id="1196095"/>
    <lineage>
        <taxon>Bacteria</taxon>
        <taxon>Pseudomonadati</taxon>
        <taxon>Pseudomonadota</taxon>
        <taxon>Gammaproteobacteria</taxon>
        <taxon>Orbales</taxon>
        <taxon>Orbaceae</taxon>
        <taxon>Gilliamella</taxon>
    </lineage>
</organism>
<dbReference type="Proteomes" id="UP000247932">
    <property type="component" value="Unassembled WGS sequence"/>
</dbReference>
<gene>
    <name evidence="1" type="ORF">DKK70_11315</name>
</gene>
<dbReference type="RefSeq" id="WP_110434092.1">
    <property type="nucleotide sequence ID" value="NZ_QGLR01000012.1"/>
</dbReference>
<reference evidence="1 2" key="1">
    <citation type="submission" date="2018-05" db="EMBL/GenBank/DDBJ databases">
        <title>Reference genomes for bee gut microbiota database.</title>
        <authorList>
            <person name="Ellegaard K.M."/>
        </authorList>
    </citation>
    <scope>NUCLEOTIDE SEQUENCE [LARGE SCALE GENOMIC DNA]</scope>
    <source>
        <strain evidence="1 2">ESL0182</strain>
    </source>
</reference>
<protein>
    <submittedName>
        <fullName evidence="1">Uncharacterized protein</fullName>
    </submittedName>
</protein>
<accession>A0A2V4E7Z6</accession>
<comment type="caution">
    <text evidence="1">The sequence shown here is derived from an EMBL/GenBank/DDBJ whole genome shotgun (WGS) entry which is preliminary data.</text>
</comment>
<dbReference type="AlphaFoldDB" id="A0A2V4E7Z6"/>
<sequence>MKGDFEQAISNNEIIPFLKGEGDYFSPDEWCRGYHCYMINFMGMMGGLEEKEHPYQLLIKYFRLYLSSLEENVEDAWSLFENIECYYHLRKDNSYFFLTQNEDLIDELTAEERKKIGVLYRYLRDNFDKVPDAENMNPLDIQFNFTRKNGCPYDLFSF</sequence>
<dbReference type="OrthoDB" id="6866909at2"/>
<name>A0A2V4E7Z6_9GAMM</name>
<evidence type="ECO:0000313" key="2">
    <source>
        <dbReference type="Proteomes" id="UP000247932"/>
    </source>
</evidence>